<keyword evidence="1" id="KW-0732">Signal</keyword>
<dbReference type="WBParaSite" id="jg10367">
    <property type="protein sequence ID" value="jg10367"/>
    <property type="gene ID" value="jg10367"/>
</dbReference>
<organism evidence="3 4">
    <name type="scientific">Ditylenchus dipsaci</name>
    <dbReference type="NCBI Taxonomy" id="166011"/>
    <lineage>
        <taxon>Eukaryota</taxon>
        <taxon>Metazoa</taxon>
        <taxon>Ecdysozoa</taxon>
        <taxon>Nematoda</taxon>
        <taxon>Chromadorea</taxon>
        <taxon>Rhabditida</taxon>
        <taxon>Tylenchina</taxon>
        <taxon>Tylenchomorpha</taxon>
        <taxon>Sphaerularioidea</taxon>
        <taxon>Anguinidae</taxon>
        <taxon>Anguininae</taxon>
        <taxon>Ditylenchus</taxon>
    </lineage>
</organism>
<name>A0A915CLX5_9BILA</name>
<dbReference type="PANTHER" id="PTHR22907">
    <property type="entry name" value="GH04558P"/>
    <property type="match status" value="1"/>
</dbReference>
<dbReference type="PANTHER" id="PTHR22907:SF15">
    <property type="entry name" value="ZP DOMAIN-CONTAINING PROTEIN"/>
    <property type="match status" value="1"/>
</dbReference>
<dbReference type="Pfam" id="PF25057">
    <property type="entry name" value="CUT_N"/>
    <property type="match status" value="1"/>
</dbReference>
<reference evidence="4" key="1">
    <citation type="submission" date="2022-11" db="UniProtKB">
        <authorList>
            <consortium name="WormBaseParasite"/>
        </authorList>
    </citation>
    <scope>IDENTIFICATION</scope>
</reference>
<feature type="domain" description="Cuticlin N-terminal" evidence="2">
    <location>
        <begin position="61"/>
        <end position="113"/>
    </location>
</feature>
<sequence>MSSRSSMKKKQEKSLRKSCEIRAEEACLIGLKSAKSSNPSVNTTISKAFSNSSQFCSMRIPFDGDDQGCPSLNRRRIIGARSRGMQVSATVVISFHPHFITQMDKMYHLQCFYSSRNNKMNPEQRKC</sequence>
<keyword evidence="3" id="KW-1185">Reference proteome</keyword>
<accession>A0A915CLX5</accession>
<dbReference type="AlphaFoldDB" id="A0A915CLX5"/>
<evidence type="ECO:0000313" key="4">
    <source>
        <dbReference type="WBParaSite" id="jg10367"/>
    </source>
</evidence>
<dbReference type="Proteomes" id="UP000887574">
    <property type="component" value="Unplaced"/>
</dbReference>
<proteinExistence type="predicted"/>
<protein>
    <recommendedName>
        <fullName evidence="2">Cuticlin N-terminal domain-containing protein</fullName>
    </recommendedName>
</protein>
<evidence type="ECO:0000259" key="2">
    <source>
        <dbReference type="Pfam" id="PF25057"/>
    </source>
</evidence>
<evidence type="ECO:0000256" key="1">
    <source>
        <dbReference type="ARBA" id="ARBA00022729"/>
    </source>
</evidence>
<evidence type="ECO:0000313" key="3">
    <source>
        <dbReference type="Proteomes" id="UP000887574"/>
    </source>
</evidence>
<dbReference type="InterPro" id="IPR056953">
    <property type="entry name" value="CUT_N"/>
</dbReference>
<dbReference type="InterPro" id="IPR051962">
    <property type="entry name" value="Cuticlin"/>
</dbReference>